<evidence type="ECO:0000259" key="8">
    <source>
        <dbReference type="PROSITE" id="PS50003"/>
    </source>
</evidence>
<comment type="similarity">
    <text evidence="3 7">Belongs to the peptidase S26 family.</text>
</comment>
<dbReference type="InterPro" id="IPR019757">
    <property type="entry name" value="Pept_S26A_signal_pept_1_Lys-AS"/>
</dbReference>
<dbReference type="InterPro" id="IPR036286">
    <property type="entry name" value="LexA/Signal_pep-like_sf"/>
</dbReference>
<dbReference type="PROSITE" id="PS50003">
    <property type="entry name" value="PH_DOMAIN"/>
    <property type="match status" value="1"/>
</dbReference>
<comment type="subcellular location">
    <subcellularLocation>
        <location evidence="2">Cell membrane</location>
        <topology evidence="2">Single-pass type II membrane protein</topology>
    </subcellularLocation>
    <subcellularLocation>
        <location evidence="7">Membrane</location>
        <topology evidence="7">Single-pass type II membrane protein</topology>
    </subcellularLocation>
</comment>
<evidence type="ECO:0000256" key="4">
    <source>
        <dbReference type="ARBA" id="ARBA00013208"/>
    </source>
</evidence>
<dbReference type="InterPro" id="IPR019533">
    <property type="entry name" value="Peptidase_S26"/>
</dbReference>
<feature type="domain" description="PH" evidence="8">
    <location>
        <begin position="1"/>
        <end position="22"/>
    </location>
</feature>
<dbReference type="GO" id="GO:0005886">
    <property type="term" value="C:plasma membrane"/>
    <property type="evidence" value="ECO:0007669"/>
    <property type="project" value="UniProtKB-SubCell"/>
</dbReference>
<evidence type="ECO:0000256" key="6">
    <source>
        <dbReference type="PIRSR" id="PIRSR600223-1"/>
    </source>
</evidence>
<name>A0A9J6RCI9_9BACI</name>
<dbReference type="EMBL" id="JAPRAT010000016">
    <property type="protein sequence ID" value="MCZ0703408.1"/>
    <property type="molecule type" value="Genomic_DNA"/>
</dbReference>
<dbReference type="NCBIfam" id="TIGR02227">
    <property type="entry name" value="sigpep_I_bact"/>
    <property type="match status" value="1"/>
</dbReference>
<dbReference type="AlphaFoldDB" id="A0A9J6RCI9"/>
<dbReference type="Proteomes" id="UP001084197">
    <property type="component" value="Unassembled WGS sequence"/>
</dbReference>
<reference evidence="9" key="1">
    <citation type="submission" date="2022-11" db="EMBL/GenBank/DDBJ databases">
        <title>WGS of Natronobacillus azotifigens 24KS-1, an anaerobic diazotrophic haloalkaliphile from soda-rich habitats.</title>
        <authorList>
            <person name="Sorokin D.Y."/>
            <person name="Merkel A.Y."/>
        </authorList>
    </citation>
    <scope>NUCLEOTIDE SEQUENCE</scope>
    <source>
        <strain evidence="9">24KS-1</strain>
    </source>
</reference>
<keyword evidence="7" id="KW-0812">Transmembrane</keyword>
<evidence type="ECO:0000313" key="10">
    <source>
        <dbReference type="Proteomes" id="UP001084197"/>
    </source>
</evidence>
<dbReference type="PRINTS" id="PR00727">
    <property type="entry name" value="LEADERPTASE"/>
</dbReference>
<feature type="active site" evidence="6">
    <location>
        <position position="41"/>
    </location>
</feature>
<comment type="caution">
    <text evidence="9">The sequence shown here is derived from an EMBL/GenBank/DDBJ whole genome shotgun (WGS) entry which is preliminary data.</text>
</comment>
<keyword evidence="10" id="KW-1185">Reference proteome</keyword>
<evidence type="ECO:0000313" key="9">
    <source>
        <dbReference type="EMBL" id="MCZ0703408.1"/>
    </source>
</evidence>
<sequence>MTKNQNNQEWKSWIKALVIAVIITFLVRTFLFIPIAVEGPSMQPNLEDRDYVVINKLNYRISEPKRFDVVVFHASVDKDYIKRVIGLPGETVEYVDDVLYINGSPIEETHLVEELARLEEGERYTRDFSLEDIPGGHEVIPENHVLLLGDNRPNSTDSRNLGLIPYDELVGSASVIYWPINRIGIVK</sequence>
<evidence type="ECO:0000256" key="7">
    <source>
        <dbReference type="RuleBase" id="RU362042"/>
    </source>
</evidence>
<protein>
    <recommendedName>
        <fullName evidence="4 7">Signal peptidase I</fullName>
        <ecNumber evidence="4 7">3.4.21.89</ecNumber>
    </recommendedName>
</protein>
<dbReference type="GO" id="GO:0009003">
    <property type="term" value="F:signal peptidase activity"/>
    <property type="evidence" value="ECO:0007669"/>
    <property type="project" value="UniProtKB-EC"/>
</dbReference>
<dbReference type="RefSeq" id="WP_268780179.1">
    <property type="nucleotide sequence ID" value="NZ_JAPRAT010000016.1"/>
</dbReference>
<dbReference type="Pfam" id="PF10502">
    <property type="entry name" value="Peptidase_S26"/>
    <property type="match status" value="1"/>
</dbReference>
<evidence type="ECO:0000256" key="1">
    <source>
        <dbReference type="ARBA" id="ARBA00000677"/>
    </source>
</evidence>
<dbReference type="CDD" id="cd06530">
    <property type="entry name" value="S26_SPase_I"/>
    <property type="match status" value="1"/>
</dbReference>
<evidence type="ECO:0000256" key="2">
    <source>
        <dbReference type="ARBA" id="ARBA00004401"/>
    </source>
</evidence>
<organism evidence="9 10">
    <name type="scientific">Natronobacillus azotifigens</name>
    <dbReference type="NCBI Taxonomy" id="472978"/>
    <lineage>
        <taxon>Bacteria</taxon>
        <taxon>Bacillati</taxon>
        <taxon>Bacillota</taxon>
        <taxon>Bacilli</taxon>
        <taxon>Bacillales</taxon>
        <taxon>Bacillaceae</taxon>
        <taxon>Natronobacillus</taxon>
    </lineage>
</organism>
<proteinExistence type="inferred from homology"/>
<keyword evidence="7" id="KW-1133">Transmembrane helix</keyword>
<dbReference type="GO" id="GO:0006465">
    <property type="term" value="P:signal peptide processing"/>
    <property type="evidence" value="ECO:0007669"/>
    <property type="project" value="InterPro"/>
</dbReference>
<evidence type="ECO:0000256" key="3">
    <source>
        <dbReference type="ARBA" id="ARBA00009370"/>
    </source>
</evidence>
<evidence type="ECO:0000256" key="5">
    <source>
        <dbReference type="ARBA" id="ARBA00022801"/>
    </source>
</evidence>
<dbReference type="SUPFAM" id="SSF51306">
    <property type="entry name" value="LexA/Signal peptidase"/>
    <property type="match status" value="1"/>
</dbReference>
<keyword evidence="7" id="KW-0472">Membrane</keyword>
<gene>
    <name evidence="9" type="primary">lepB</name>
    <name evidence="9" type="ORF">OWO01_09285</name>
</gene>
<keyword evidence="5 7" id="KW-0378">Hydrolase</keyword>
<dbReference type="InterPro" id="IPR001849">
    <property type="entry name" value="PH_domain"/>
</dbReference>
<dbReference type="PROSITE" id="PS00760">
    <property type="entry name" value="SPASE_I_2"/>
    <property type="match status" value="1"/>
</dbReference>
<keyword evidence="7" id="KW-0645">Protease</keyword>
<dbReference type="Gene3D" id="2.10.109.10">
    <property type="entry name" value="Umud Fragment, subunit A"/>
    <property type="match status" value="1"/>
</dbReference>
<dbReference type="PANTHER" id="PTHR43390:SF1">
    <property type="entry name" value="CHLOROPLAST PROCESSING PEPTIDASE"/>
    <property type="match status" value="1"/>
</dbReference>
<dbReference type="InterPro" id="IPR000223">
    <property type="entry name" value="Pept_S26A_signal_pept_1"/>
</dbReference>
<dbReference type="EC" id="3.4.21.89" evidence="4 7"/>
<feature type="active site" evidence="6">
    <location>
        <position position="82"/>
    </location>
</feature>
<feature type="transmembrane region" description="Helical" evidence="7">
    <location>
        <begin position="12"/>
        <end position="37"/>
    </location>
</feature>
<dbReference type="GO" id="GO:0004252">
    <property type="term" value="F:serine-type endopeptidase activity"/>
    <property type="evidence" value="ECO:0007669"/>
    <property type="project" value="InterPro"/>
</dbReference>
<dbReference type="PANTHER" id="PTHR43390">
    <property type="entry name" value="SIGNAL PEPTIDASE I"/>
    <property type="match status" value="1"/>
</dbReference>
<comment type="catalytic activity">
    <reaction evidence="1 7">
        <text>Cleavage of hydrophobic, N-terminal signal or leader sequences from secreted and periplasmic proteins.</text>
        <dbReference type="EC" id="3.4.21.89"/>
    </reaction>
</comment>
<accession>A0A9J6RCI9</accession>